<evidence type="ECO:0000256" key="3">
    <source>
        <dbReference type="SAM" id="MobiDB-lite"/>
    </source>
</evidence>
<evidence type="ECO:0000313" key="5">
    <source>
        <dbReference type="Proteomes" id="UP000604046"/>
    </source>
</evidence>
<keyword evidence="5" id="KW-1185">Reference proteome</keyword>
<reference evidence="4" key="1">
    <citation type="submission" date="2021-02" db="EMBL/GenBank/DDBJ databases">
        <authorList>
            <person name="Dougan E. K."/>
            <person name="Rhodes N."/>
            <person name="Thang M."/>
            <person name="Chan C."/>
        </authorList>
    </citation>
    <scope>NUCLEOTIDE SEQUENCE</scope>
</reference>
<evidence type="ECO:0000256" key="2">
    <source>
        <dbReference type="ARBA" id="ARBA00022552"/>
    </source>
</evidence>
<evidence type="ECO:0000256" key="1">
    <source>
        <dbReference type="ARBA" id="ARBA00006524"/>
    </source>
</evidence>
<feature type="compositionally biased region" description="Acidic residues" evidence="3">
    <location>
        <begin position="153"/>
        <end position="173"/>
    </location>
</feature>
<gene>
    <name evidence="4" type="primary">tsr2</name>
    <name evidence="4" type="ORF">SNAT2548_LOCUS9044</name>
</gene>
<name>A0A812KIU0_9DINO</name>
<feature type="region of interest" description="Disordered" evidence="3">
    <location>
        <begin position="147"/>
        <end position="216"/>
    </location>
</feature>
<evidence type="ECO:0000313" key="4">
    <source>
        <dbReference type="EMBL" id="CAE7228021.1"/>
    </source>
</evidence>
<proteinExistence type="inferred from homology"/>
<protein>
    <submittedName>
        <fullName evidence="4">Tsr2 protein</fullName>
    </submittedName>
</protein>
<keyword evidence="2" id="KW-0698">rRNA processing</keyword>
<dbReference type="PANTHER" id="PTHR21250">
    <property type="entry name" value="PRE-RRNA-PROCESSING PROTEIN TSR2 HOMOLOG"/>
    <property type="match status" value="1"/>
</dbReference>
<dbReference type="Pfam" id="PF10273">
    <property type="entry name" value="WGG"/>
    <property type="match status" value="1"/>
</dbReference>
<dbReference type="Proteomes" id="UP000604046">
    <property type="component" value="Unassembled WGS sequence"/>
</dbReference>
<accession>A0A812KIU0</accession>
<comment type="caution">
    <text evidence="4">The sequence shown here is derived from an EMBL/GenBank/DDBJ whole genome shotgun (WGS) entry which is preliminary data.</text>
</comment>
<comment type="similarity">
    <text evidence="1">Belongs to the TSR2 family.</text>
</comment>
<dbReference type="GO" id="GO:0006364">
    <property type="term" value="P:rRNA processing"/>
    <property type="evidence" value="ECO:0007669"/>
    <property type="project" value="UniProtKB-KW"/>
</dbReference>
<dbReference type="OrthoDB" id="263560at2759"/>
<dbReference type="EMBL" id="CAJNDS010000683">
    <property type="protein sequence ID" value="CAE7228021.1"/>
    <property type="molecule type" value="Genomic_DNA"/>
</dbReference>
<dbReference type="AlphaFoldDB" id="A0A812KIU0"/>
<organism evidence="4 5">
    <name type="scientific">Symbiodinium natans</name>
    <dbReference type="NCBI Taxonomy" id="878477"/>
    <lineage>
        <taxon>Eukaryota</taxon>
        <taxon>Sar</taxon>
        <taxon>Alveolata</taxon>
        <taxon>Dinophyceae</taxon>
        <taxon>Suessiales</taxon>
        <taxon>Symbiodiniaceae</taxon>
        <taxon>Symbiodinium</taxon>
    </lineage>
</organism>
<sequence>MNLEQKFREAVDIVFQRWTTLALAMDQGWGGRDSHAKGRQLQAEVIEYLANASRKKRPPSWENPGDVEDLSHFLYMRIDELFNTETDDGSCAEVAALCLRLFSTCHAGDGAFADQVLQTCRTQAPQDLSKSQGSQRIEYATEEDELLDKVDGMEIEDDSEDPEDSDIQAEDAEGILLPGSESTHNGKGYGTSKKDIEPVVDDDGFTAVVKGRRRPR</sequence>
<dbReference type="InterPro" id="IPR019398">
    <property type="entry name" value="Pre-rRNA_process_TSR2"/>
</dbReference>